<keyword evidence="7 9" id="KW-0472">Membrane</keyword>
<proteinExistence type="inferred from homology"/>
<dbReference type="InterPro" id="IPR036019">
    <property type="entry name" value="MscL_channel"/>
</dbReference>
<dbReference type="PANTHER" id="PTHR30266:SF2">
    <property type="entry name" value="LARGE-CONDUCTANCE MECHANOSENSITIVE CHANNEL"/>
    <property type="match status" value="1"/>
</dbReference>
<name>A0A6J6X4Q3_9ZZZZ</name>
<dbReference type="SUPFAM" id="SSF81330">
    <property type="entry name" value="Gated mechanosensitive channel"/>
    <property type="match status" value="1"/>
</dbReference>
<keyword evidence="4 9" id="KW-0812">Transmembrane</keyword>
<dbReference type="NCBIfam" id="TIGR00220">
    <property type="entry name" value="mscL"/>
    <property type="match status" value="1"/>
</dbReference>
<gene>
    <name evidence="10" type="ORF">UFOPK2958_01230</name>
</gene>
<evidence type="ECO:0000256" key="5">
    <source>
        <dbReference type="ARBA" id="ARBA00022989"/>
    </source>
</evidence>
<evidence type="ECO:0000256" key="7">
    <source>
        <dbReference type="ARBA" id="ARBA00023136"/>
    </source>
</evidence>
<keyword evidence="5 9" id="KW-1133">Transmembrane helix</keyword>
<keyword evidence="8" id="KW-0407">Ion channel</keyword>
<feature type="transmembrane region" description="Helical" evidence="9">
    <location>
        <begin position="53"/>
        <end position="75"/>
    </location>
</feature>
<dbReference type="PANTHER" id="PTHR30266">
    <property type="entry name" value="MECHANOSENSITIVE CHANNEL MSCL"/>
    <property type="match status" value="1"/>
</dbReference>
<dbReference type="Pfam" id="PF01741">
    <property type="entry name" value="MscL"/>
    <property type="match status" value="1"/>
</dbReference>
<evidence type="ECO:0000256" key="4">
    <source>
        <dbReference type="ARBA" id="ARBA00022692"/>
    </source>
</evidence>
<evidence type="ECO:0000256" key="3">
    <source>
        <dbReference type="ARBA" id="ARBA00022475"/>
    </source>
</evidence>
<keyword evidence="2" id="KW-0813">Transport</keyword>
<evidence type="ECO:0000256" key="6">
    <source>
        <dbReference type="ARBA" id="ARBA00023065"/>
    </source>
</evidence>
<accession>A0A6J6X4Q3</accession>
<comment type="subcellular location">
    <subcellularLocation>
        <location evidence="1">Membrane</location>
        <topology evidence="1">Multi-pass membrane protein</topology>
    </subcellularLocation>
</comment>
<evidence type="ECO:0000256" key="9">
    <source>
        <dbReference type="SAM" id="Phobius"/>
    </source>
</evidence>
<feature type="transmembrane region" description="Helical" evidence="9">
    <location>
        <begin position="105"/>
        <end position="124"/>
    </location>
</feature>
<dbReference type="InterPro" id="IPR001185">
    <property type="entry name" value="MS_channel"/>
</dbReference>
<protein>
    <submittedName>
        <fullName evidence="10">Unannotated protein</fullName>
    </submittedName>
</protein>
<keyword evidence="6" id="KW-0406">Ion transport</keyword>
<dbReference type="InterPro" id="IPR037673">
    <property type="entry name" value="MSC/AndL"/>
</dbReference>
<dbReference type="EMBL" id="CAFAAB010000165">
    <property type="protein sequence ID" value="CAB4791399.1"/>
    <property type="molecule type" value="Genomic_DNA"/>
</dbReference>
<evidence type="ECO:0000256" key="2">
    <source>
        <dbReference type="ARBA" id="ARBA00022448"/>
    </source>
</evidence>
<dbReference type="HAMAP" id="MF_00115">
    <property type="entry name" value="MscL"/>
    <property type="match status" value="1"/>
</dbReference>
<evidence type="ECO:0000313" key="10">
    <source>
        <dbReference type="EMBL" id="CAB4791399.1"/>
    </source>
</evidence>
<organism evidence="10">
    <name type="scientific">freshwater metagenome</name>
    <dbReference type="NCBI Taxonomy" id="449393"/>
    <lineage>
        <taxon>unclassified sequences</taxon>
        <taxon>metagenomes</taxon>
        <taxon>ecological metagenomes</taxon>
    </lineage>
</organism>
<dbReference type="PRINTS" id="PR01264">
    <property type="entry name" value="MECHCHANNEL"/>
</dbReference>
<evidence type="ECO:0000256" key="1">
    <source>
        <dbReference type="ARBA" id="ARBA00004141"/>
    </source>
</evidence>
<dbReference type="GO" id="GO:0008381">
    <property type="term" value="F:mechanosensitive monoatomic ion channel activity"/>
    <property type="evidence" value="ECO:0007669"/>
    <property type="project" value="InterPro"/>
</dbReference>
<dbReference type="GO" id="GO:0016020">
    <property type="term" value="C:membrane"/>
    <property type="evidence" value="ECO:0007669"/>
    <property type="project" value="UniProtKB-SubCell"/>
</dbReference>
<keyword evidence="3" id="KW-1003">Cell membrane</keyword>
<evidence type="ECO:0000256" key="8">
    <source>
        <dbReference type="ARBA" id="ARBA00023303"/>
    </source>
</evidence>
<dbReference type="Gene3D" id="1.10.1200.120">
    <property type="entry name" value="Large-conductance mechanosensitive channel, MscL, domain 1"/>
    <property type="match status" value="1"/>
</dbReference>
<reference evidence="10" key="1">
    <citation type="submission" date="2020-05" db="EMBL/GenBank/DDBJ databases">
        <authorList>
            <person name="Chiriac C."/>
            <person name="Salcher M."/>
            <person name="Ghai R."/>
            <person name="Kavagutti S V."/>
        </authorList>
    </citation>
    <scope>NUCLEOTIDE SEQUENCE</scope>
</reference>
<dbReference type="AlphaFoldDB" id="A0A6J6X4Q3"/>
<sequence>MGSTPTAGSNNFLPWTFNFGLLCETRAMSALNKSKSVLKEFRSFALRANAIDLAIGVTVGAAFTAVVTAIVQGLFTPIISALAGNANFATLSFHINKSAFKYGEVINSIISLLVIAAVMFFLVVKPLNALRRNLGFEADETPTRAKCPACLSEIPLAATRCAFCTEVLPANWSEPTPPTA</sequence>